<accession>A0ACC2S5B2</accession>
<reference evidence="1" key="1">
    <citation type="submission" date="2022-04" db="EMBL/GenBank/DDBJ databases">
        <title>Genome of the entomopathogenic fungus Entomophthora muscae.</title>
        <authorList>
            <person name="Elya C."/>
            <person name="Lovett B.R."/>
            <person name="Lee E."/>
            <person name="Macias A.M."/>
            <person name="Hajek A.E."/>
            <person name="De Bivort B.L."/>
            <person name="Kasson M.T."/>
            <person name="De Fine Licht H.H."/>
            <person name="Stajich J.E."/>
        </authorList>
    </citation>
    <scope>NUCLEOTIDE SEQUENCE</scope>
    <source>
        <strain evidence="1">Berkeley</strain>
    </source>
</reference>
<protein>
    <submittedName>
        <fullName evidence="1">Uncharacterized protein</fullName>
    </submittedName>
</protein>
<evidence type="ECO:0000313" key="2">
    <source>
        <dbReference type="Proteomes" id="UP001165960"/>
    </source>
</evidence>
<gene>
    <name evidence="1" type="ORF">DSO57_1022421</name>
</gene>
<evidence type="ECO:0000313" key="1">
    <source>
        <dbReference type="EMBL" id="KAJ9057475.1"/>
    </source>
</evidence>
<keyword evidence="2" id="KW-1185">Reference proteome</keyword>
<sequence>MKIATKQAMVNEFDELVLCSLVSCCAPALVGRVCLSPDKINTQLSSCTNSLKAVKLFKHANKNVAQTMLQSRSPDTTPEDDTAAYFILVFIQPDTFFFSLPDHLMTTVSLPCADLFSYFFAANVKTHIICYSKSVPCITNSMHTRILEALLSSDIDTVFSLLF</sequence>
<comment type="caution">
    <text evidence="1">The sequence shown here is derived from an EMBL/GenBank/DDBJ whole genome shotgun (WGS) entry which is preliminary data.</text>
</comment>
<name>A0ACC2S5B2_9FUNG</name>
<proteinExistence type="predicted"/>
<organism evidence="1 2">
    <name type="scientific">Entomophthora muscae</name>
    <dbReference type="NCBI Taxonomy" id="34485"/>
    <lineage>
        <taxon>Eukaryota</taxon>
        <taxon>Fungi</taxon>
        <taxon>Fungi incertae sedis</taxon>
        <taxon>Zoopagomycota</taxon>
        <taxon>Entomophthoromycotina</taxon>
        <taxon>Entomophthoromycetes</taxon>
        <taxon>Entomophthorales</taxon>
        <taxon>Entomophthoraceae</taxon>
        <taxon>Entomophthora</taxon>
    </lineage>
</organism>
<dbReference type="Proteomes" id="UP001165960">
    <property type="component" value="Unassembled WGS sequence"/>
</dbReference>
<dbReference type="EMBL" id="QTSX02005792">
    <property type="protein sequence ID" value="KAJ9057475.1"/>
    <property type="molecule type" value="Genomic_DNA"/>
</dbReference>